<proteinExistence type="predicted"/>
<dbReference type="OrthoDB" id="7054557at2"/>
<name>Q0AS97_MARMM</name>
<dbReference type="GO" id="GO:0016740">
    <property type="term" value="F:transferase activity"/>
    <property type="evidence" value="ECO:0007669"/>
    <property type="project" value="UniProtKB-KW"/>
</dbReference>
<evidence type="ECO:0000313" key="3">
    <source>
        <dbReference type="Proteomes" id="UP000001964"/>
    </source>
</evidence>
<protein>
    <submittedName>
        <fullName evidence="2">Glutathione S-transferase</fullName>
    </submittedName>
</protein>
<dbReference type="Gene3D" id="3.40.30.10">
    <property type="entry name" value="Glutaredoxin"/>
    <property type="match status" value="1"/>
</dbReference>
<dbReference type="CDD" id="cd00570">
    <property type="entry name" value="GST_N_family"/>
    <property type="match status" value="1"/>
</dbReference>
<dbReference type="InterPro" id="IPR004045">
    <property type="entry name" value="Glutathione_S-Trfase_N"/>
</dbReference>
<evidence type="ECO:0000313" key="2">
    <source>
        <dbReference type="EMBL" id="ABI64840.1"/>
    </source>
</evidence>
<evidence type="ECO:0000259" key="1">
    <source>
        <dbReference type="Pfam" id="PF13417"/>
    </source>
</evidence>
<dbReference type="CDD" id="cd00299">
    <property type="entry name" value="GST_C_family"/>
    <property type="match status" value="1"/>
</dbReference>
<dbReference type="Gene3D" id="1.20.1050.10">
    <property type="match status" value="1"/>
</dbReference>
<dbReference type="RefSeq" id="WP_011642487.1">
    <property type="nucleotide sequence ID" value="NC_008347.1"/>
</dbReference>
<dbReference type="SUPFAM" id="SSF52833">
    <property type="entry name" value="Thioredoxin-like"/>
    <property type="match status" value="1"/>
</dbReference>
<dbReference type="eggNOG" id="COG0625">
    <property type="taxonomic scope" value="Bacteria"/>
</dbReference>
<dbReference type="HOGENOM" id="CLU_045103_1_0_5"/>
<keyword evidence="2" id="KW-0808">Transferase</keyword>
<dbReference type="InterPro" id="IPR036249">
    <property type="entry name" value="Thioredoxin-like_sf"/>
</dbReference>
<keyword evidence="3" id="KW-1185">Reference proteome</keyword>
<dbReference type="InterPro" id="IPR036282">
    <property type="entry name" value="Glutathione-S-Trfase_C_sf"/>
</dbReference>
<dbReference type="STRING" id="394221.Mmar10_0547"/>
<dbReference type="AlphaFoldDB" id="Q0AS97"/>
<organism evidence="2 3">
    <name type="scientific">Maricaulis maris (strain MCS10)</name>
    <name type="common">Caulobacter maris</name>
    <dbReference type="NCBI Taxonomy" id="394221"/>
    <lineage>
        <taxon>Bacteria</taxon>
        <taxon>Pseudomonadati</taxon>
        <taxon>Pseudomonadota</taxon>
        <taxon>Alphaproteobacteria</taxon>
        <taxon>Maricaulales</taxon>
        <taxon>Maricaulaceae</taxon>
        <taxon>Maricaulis</taxon>
    </lineage>
</organism>
<dbReference type="Pfam" id="PF13410">
    <property type="entry name" value="GST_C_2"/>
    <property type="match status" value="1"/>
</dbReference>
<dbReference type="Pfam" id="PF13417">
    <property type="entry name" value="GST_N_3"/>
    <property type="match status" value="1"/>
</dbReference>
<feature type="domain" description="GST N-terminal" evidence="1">
    <location>
        <begin position="5"/>
        <end position="83"/>
    </location>
</feature>
<dbReference type="EMBL" id="CP000449">
    <property type="protein sequence ID" value="ABI64840.1"/>
    <property type="molecule type" value="Genomic_DNA"/>
</dbReference>
<dbReference type="Proteomes" id="UP000001964">
    <property type="component" value="Chromosome"/>
</dbReference>
<gene>
    <name evidence="2" type="ordered locus">Mmar10_0547</name>
</gene>
<dbReference type="KEGG" id="mmr:Mmar10_0547"/>
<reference evidence="2 3" key="1">
    <citation type="submission" date="2006-08" db="EMBL/GenBank/DDBJ databases">
        <title>Complete sequence of Maricaulis maris MCS10.</title>
        <authorList>
            <consortium name="US DOE Joint Genome Institute"/>
            <person name="Copeland A."/>
            <person name="Lucas S."/>
            <person name="Lapidus A."/>
            <person name="Barry K."/>
            <person name="Detter J.C."/>
            <person name="Glavina del Rio T."/>
            <person name="Hammon N."/>
            <person name="Israni S."/>
            <person name="Dalin E."/>
            <person name="Tice H."/>
            <person name="Pitluck S."/>
            <person name="Saunders E."/>
            <person name="Brettin T."/>
            <person name="Bruce D."/>
            <person name="Han C."/>
            <person name="Tapia R."/>
            <person name="Gilna P."/>
            <person name="Schmutz J."/>
            <person name="Larimer F."/>
            <person name="Land M."/>
            <person name="Hauser L."/>
            <person name="Kyrpides N."/>
            <person name="Mikhailova N."/>
            <person name="Viollier P."/>
            <person name="Stephens C."/>
            <person name="Richardson P."/>
        </authorList>
    </citation>
    <scope>NUCLEOTIDE SEQUENCE [LARGE SCALE GENOMIC DNA]</scope>
    <source>
        <strain evidence="2 3">MCS10</strain>
    </source>
</reference>
<dbReference type="SUPFAM" id="SSF47616">
    <property type="entry name" value="GST C-terminal domain-like"/>
    <property type="match status" value="1"/>
</dbReference>
<accession>Q0AS97</accession>
<sequence>MTYTLIGTPVSLYSGKVRGYLRWKNVAFTERLSTREVYKADILPRVGWPVIPVVIHEDGSAHGTTLQDSTDIIDHVEACAPGPSVYPDTPRQRLAALILELFGDEWLVIPAMHYRWAYNRDFAQQEFGATSHPHLSPDEQFAAAEKAVGFFSGSVGGLGVNPNSVAAIEAAYEDFLAVFDDHLGEHDTLFGSRPSIADYGLLGPLYAHLLRDPKSGELMRRLAPRVARWAEACHAPQHGLTGDFLPDDEIPSGVARLLQRFAAQQLPVLLDTAEALRSWAEGQAPGTEVPRILGFHKAVIGHGDSQVETDRAIIPYALWMLQRVTDFRASLGAEARASVDEMLRNTGAAKLIDFVPPARLQRRHFKLALAD</sequence>